<dbReference type="EMBL" id="FPHL01000047">
    <property type="protein sequence ID" value="SFV67364.1"/>
    <property type="molecule type" value="Genomic_DNA"/>
</dbReference>
<dbReference type="PANTHER" id="PTHR30160">
    <property type="entry name" value="TETRAACYLDISACCHARIDE 4'-KINASE-RELATED"/>
    <property type="match status" value="1"/>
</dbReference>
<dbReference type="GO" id="GO:0005829">
    <property type="term" value="C:cytosol"/>
    <property type="evidence" value="ECO:0007669"/>
    <property type="project" value="TreeGrafter"/>
</dbReference>
<evidence type="ECO:0000256" key="5">
    <source>
        <dbReference type="ARBA" id="ARBA00047503"/>
    </source>
</evidence>
<dbReference type="GO" id="GO:0008713">
    <property type="term" value="F:ADP-heptose-lipopolysaccharide heptosyltransferase activity"/>
    <property type="evidence" value="ECO:0007669"/>
    <property type="project" value="UniProtKB-EC"/>
</dbReference>
<dbReference type="SUPFAM" id="SSF53756">
    <property type="entry name" value="UDP-Glycosyltransferase/glycogen phosphorylase"/>
    <property type="match status" value="1"/>
</dbReference>
<keyword evidence="2 6" id="KW-0808">Transferase</keyword>
<evidence type="ECO:0000256" key="3">
    <source>
        <dbReference type="ARBA" id="ARBA00043995"/>
    </source>
</evidence>
<evidence type="ECO:0000256" key="1">
    <source>
        <dbReference type="ARBA" id="ARBA00022676"/>
    </source>
</evidence>
<dbReference type="Pfam" id="PF01075">
    <property type="entry name" value="Glyco_transf_9"/>
    <property type="match status" value="1"/>
</dbReference>
<comment type="catalytic activity">
    <reaction evidence="5">
        <text>an L-alpha-D-Hep-(1-&gt;5)-[alpha-Kdo-(2-&gt;4)]-alpha-Kdo-(2-&gt;6)-lipid A + ADP-L-glycero-beta-D-manno-heptose = an L-alpha-D-Hep-(1-&gt;3)-L-alpha-D-Hep-(1-&gt;5)-[alpha-Kdo-(2-&gt;4)]-alpha-Kdo-(2-&gt;6)-lipid A + ADP + H(+)</text>
        <dbReference type="Rhea" id="RHEA:74071"/>
        <dbReference type="ChEBI" id="CHEBI:15378"/>
        <dbReference type="ChEBI" id="CHEBI:61506"/>
        <dbReference type="ChEBI" id="CHEBI:193068"/>
        <dbReference type="ChEBI" id="CHEBI:193069"/>
        <dbReference type="ChEBI" id="CHEBI:456216"/>
        <dbReference type="EC" id="2.4.99.24"/>
    </reaction>
</comment>
<dbReference type="NCBIfam" id="TIGR02195">
    <property type="entry name" value="heptsyl_trn_II"/>
    <property type="match status" value="1"/>
</dbReference>
<proteinExistence type="inferred from homology"/>
<name>A0A1W1CNL7_9ZZZZ</name>
<dbReference type="InterPro" id="IPR002201">
    <property type="entry name" value="Glyco_trans_9"/>
</dbReference>
<sequence length="316" mass="35441">MKLFIELPTWLGDAVMATPAIENIVKSYPECEITVFGSFLSTQLFGEHPNVKKIIVDKSRSGGNRYLNLYKQAGQIGKVDIAISFRSSFATKFLFWFLDASQKCTYRKAKNIERHQVLRYNDFVNRCLGLQTMPGALKVYQRDISHKKKDRKTAGINPGATYGSAKRWYPEKFAEVAVALSGRYDIVIFGGPNEKDIAADIEEELQKSGVMNYVNLAGKTTIPELIDQISQLDLFITGDSGPMHVAAAFRIPTVALFGPTKDKETSQWKNPHGRIVKKEMACAPCMKRSCPLKHHECMTKIEPEDILDAVKKVESA</sequence>
<dbReference type="InterPro" id="IPR051199">
    <property type="entry name" value="LPS_LOS_Heptosyltrfase"/>
</dbReference>
<comment type="similarity">
    <text evidence="3">Belongs to the glycosyltransferase 9 family.</text>
</comment>
<accession>A0A1W1CNL7</accession>
<dbReference type="EC" id="2.4.99.24" evidence="4"/>
<dbReference type="CDD" id="cd03789">
    <property type="entry name" value="GT9_LPS_heptosyltransferase"/>
    <property type="match status" value="1"/>
</dbReference>
<protein>
    <recommendedName>
        <fullName evidence="4">lipopolysaccharide heptosyltransferase II</fullName>
        <ecNumber evidence="4">2.4.99.24</ecNumber>
    </recommendedName>
</protein>
<evidence type="ECO:0000256" key="4">
    <source>
        <dbReference type="ARBA" id="ARBA00044042"/>
    </source>
</evidence>
<dbReference type="InterPro" id="IPR011910">
    <property type="entry name" value="RfaF"/>
</dbReference>
<dbReference type="Gene3D" id="3.40.50.2000">
    <property type="entry name" value="Glycogen Phosphorylase B"/>
    <property type="match status" value="2"/>
</dbReference>
<dbReference type="AlphaFoldDB" id="A0A1W1CNL7"/>
<organism evidence="6">
    <name type="scientific">hydrothermal vent metagenome</name>
    <dbReference type="NCBI Taxonomy" id="652676"/>
    <lineage>
        <taxon>unclassified sequences</taxon>
        <taxon>metagenomes</taxon>
        <taxon>ecological metagenomes</taxon>
    </lineage>
</organism>
<evidence type="ECO:0000256" key="2">
    <source>
        <dbReference type="ARBA" id="ARBA00022679"/>
    </source>
</evidence>
<evidence type="ECO:0000313" key="6">
    <source>
        <dbReference type="EMBL" id="SFV67364.1"/>
    </source>
</evidence>
<dbReference type="GO" id="GO:0009244">
    <property type="term" value="P:lipopolysaccharide core region biosynthetic process"/>
    <property type="evidence" value="ECO:0007669"/>
    <property type="project" value="TreeGrafter"/>
</dbReference>
<keyword evidence="1 6" id="KW-0328">Glycosyltransferase</keyword>
<dbReference type="PANTHER" id="PTHR30160:SF7">
    <property type="entry name" value="ADP-HEPTOSE--LPS HEPTOSYLTRANSFERASE 2"/>
    <property type="match status" value="1"/>
</dbReference>
<gene>
    <name evidence="6" type="ORF">MNB_SV-10-312</name>
</gene>
<reference evidence="6" key="1">
    <citation type="submission" date="2016-10" db="EMBL/GenBank/DDBJ databases">
        <authorList>
            <person name="de Groot N.N."/>
        </authorList>
    </citation>
    <scope>NUCLEOTIDE SEQUENCE</scope>
</reference>